<feature type="signal peptide" evidence="1">
    <location>
        <begin position="1"/>
        <end position="23"/>
    </location>
</feature>
<name>A0ABQ2F132_9DEIO</name>
<evidence type="ECO:0000256" key="1">
    <source>
        <dbReference type="SAM" id="SignalP"/>
    </source>
</evidence>
<accession>A0ABQ2F132</accession>
<gene>
    <name evidence="2" type="ORF">GCM10008955_37200</name>
</gene>
<organism evidence="2 3">
    <name type="scientific">Deinococcus malanensis</name>
    <dbReference type="NCBI Taxonomy" id="1706855"/>
    <lineage>
        <taxon>Bacteria</taxon>
        <taxon>Thermotogati</taxon>
        <taxon>Deinococcota</taxon>
        <taxon>Deinococci</taxon>
        <taxon>Deinococcales</taxon>
        <taxon>Deinococcaceae</taxon>
        <taxon>Deinococcus</taxon>
    </lineage>
</organism>
<evidence type="ECO:0000313" key="2">
    <source>
        <dbReference type="EMBL" id="GGK39942.1"/>
    </source>
</evidence>
<comment type="caution">
    <text evidence="2">The sequence shown here is derived from an EMBL/GenBank/DDBJ whole genome shotgun (WGS) entry which is preliminary data.</text>
</comment>
<proteinExistence type="predicted"/>
<sequence>MAGMTGRLCSLIIAALTATSAAAAPTGRLAYLKGGAAWVESTPGQAARQVPESRGAVLLALSPTDGALAFLTGPQGTNIHAEKVPPLRPWLSRPPYTKSVLLNSLVPGPTFTTVRARWMTWDGHALIVGTDGENAGWNLVKRKTFLPSQSALYQSTSRNGEVTATLGSVQSPDDVGVLLYGPGGRPGTEVFTRRLPENLLGTLKTAPQPAIRRFLADIDPRAQADDVSWTVTSPRVTRDGRQVYFASNAGYGVGSAGTTTSAIFAVDVREVRLRVLGWMGTFEGSVLDVVPSPDGGKLLILLARHDSNAHVNTYAYVADLGRKTMRELIVGSAPKGTLTVLNSSCWLADSRHVALSVAYPRPEALTRVNDFTPPPGAHALVVKESASGRAVSRVAGATGVACGPQ</sequence>
<dbReference type="Proteomes" id="UP000647587">
    <property type="component" value="Unassembled WGS sequence"/>
</dbReference>
<evidence type="ECO:0000313" key="3">
    <source>
        <dbReference type="Proteomes" id="UP000647587"/>
    </source>
</evidence>
<dbReference type="InterPro" id="IPR011042">
    <property type="entry name" value="6-blade_b-propeller_TolB-like"/>
</dbReference>
<keyword evidence="1" id="KW-0732">Signal</keyword>
<keyword evidence="3" id="KW-1185">Reference proteome</keyword>
<protein>
    <recommendedName>
        <fullName evidence="4">S9 family peptidase</fullName>
    </recommendedName>
</protein>
<reference evidence="3" key="1">
    <citation type="journal article" date="2019" name="Int. J. Syst. Evol. Microbiol.">
        <title>The Global Catalogue of Microorganisms (GCM) 10K type strain sequencing project: providing services to taxonomists for standard genome sequencing and annotation.</title>
        <authorList>
            <consortium name="The Broad Institute Genomics Platform"/>
            <consortium name="The Broad Institute Genome Sequencing Center for Infectious Disease"/>
            <person name="Wu L."/>
            <person name="Ma J."/>
        </authorList>
    </citation>
    <scope>NUCLEOTIDE SEQUENCE [LARGE SCALE GENOMIC DNA]</scope>
    <source>
        <strain evidence="3">JCM 30331</strain>
    </source>
</reference>
<dbReference type="Gene3D" id="2.120.10.30">
    <property type="entry name" value="TolB, C-terminal domain"/>
    <property type="match status" value="1"/>
</dbReference>
<dbReference type="SUPFAM" id="SSF82171">
    <property type="entry name" value="DPP6 N-terminal domain-like"/>
    <property type="match status" value="1"/>
</dbReference>
<dbReference type="EMBL" id="BMPP01000021">
    <property type="protein sequence ID" value="GGK39942.1"/>
    <property type="molecule type" value="Genomic_DNA"/>
</dbReference>
<feature type="chain" id="PRO_5045747270" description="S9 family peptidase" evidence="1">
    <location>
        <begin position="24"/>
        <end position="405"/>
    </location>
</feature>
<evidence type="ECO:0008006" key="4">
    <source>
        <dbReference type="Google" id="ProtNLM"/>
    </source>
</evidence>